<name>A0A1I6F4E8_9PSEU</name>
<dbReference type="AlphaFoldDB" id="A0A1I6F4E8"/>
<dbReference type="Proteomes" id="UP000198583">
    <property type="component" value="Unassembled WGS sequence"/>
</dbReference>
<sequence length="63" mass="6647">MHKSVALPGGGLILQATETPAEYDETAMREVFRAVARALPPGLPKRLPGSNIQVVFENATTAG</sequence>
<protein>
    <submittedName>
        <fullName evidence="1">Uncharacterized protein</fullName>
    </submittedName>
</protein>
<accession>A0A1I6F4E8</accession>
<evidence type="ECO:0000313" key="2">
    <source>
        <dbReference type="Proteomes" id="UP000198583"/>
    </source>
</evidence>
<keyword evidence="2" id="KW-1185">Reference proteome</keyword>
<dbReference type="OrthoDB" id="3811887at2"/>
<organism evidence="1 2">
    <name type="scientific">Lentzea waywayandensis</name>
    <dbReference type="NCBI Taxonomy" id="84724"/>
    <lineage>
        <taxon>Bacteria</taxon>
        <taxon>Bacillati</taxon>
        <taxon>Actinomycetota</taxon>
        <taxon>Actinomycetes</taxon>
        <taxon>Pseudonocardiales</taxon>
        <taxon>Pseudonocardiaceae</taxon>
        <taxon>Lentzea</taxon>
    </lineage>
</organism>
<proteinExistence type="predicted"/>
<gene>
    <name evidence="1" type="ORF">SAMN04488564_10892</name>
</gene>
<evidence type="ECO:0000313" key="1">
    <source>
        <dbReference type="EMBL" id="SFR24826.1"/>
    </source>
</evidence>
<dbReference type="EMBL" id="FOYL01000008">
    <property type="protein sequence ID" value="SFR24826.1"/>
    <property type="molecule type" value="Genomic_DNA"/>
</dbReference>
<dbReference type="RefSeq" id="WP_093600928.1">
    <property type="nucleotide sequence ID" value="NZ_FOYL01000008.1"/>
</dbReference>
<reference evidence="2" key="1">
    <citation type="submission" date="2016-10" db="EMBL/GenBank/DDBJ databases">
        <authorList>
            <person name="Varghese N."/>
            <person name="Submissions S."/>
        </authorList>
    </citation>
    <scope>NUCLEOTIDE SEQUENCE [LARGE SCALE GENOMIC DNA]</scope>
    <source>
        <strain evidence="2">DSM 44232</strain>
    </source>
</reference>